<comment type="caution">
    <text evidence="2">The sequence shown here is derived from an EMBL/GenBank/DDBJ whole genome shotgun (WGS) entry which is preliminary data.</text>
</comment>
<accession>A0ABQ9Z8M3</accession>
<reference evidence="2 3" key="1">
    <citation type="journal article" date="2023" name="Nucleic Acids Res.">
        <title>The hologenome of Daphnia magna reveals possible DNA methylation and microbiome-mediated evolution of the host genome.</title>
        <authorList>
            <person name="Chaturvedi A."/>
            <person name="Li X."/>
            <person name="Dhandapani V."/>
            <person name="Marshall H."/>
            <person name="Kissane S."/>
            <person name="Cuenca-Cambronero M."/>
            <person name="Asole G."/>
            <person name="Calvet F."/>
            <person name="Ruiz-Romero M."/>
            <person name="Marangio P."/>
            <person name="Guigo R."/>
            <person name="Rago D."/>
            <person name="Mirbahai L."/>
            <person name="Eastwood N."/>
            <person name="Colbourne J.K."/>
            <person name="Zhou J."/>
            <person name="Mallon E."/>
            <person name="Orsini L."/>
        </authorList>
    </citation>
    <scope>NUCLEOTIDE SEQUENCE [LARGE SCALE GENOMIC DNA]</scope>
    <source>
        <strain evidence="2">LRV0_1</strain>
    </source>
</reference>
<evidence type="ECO:0000313" key="2">
    <source>
        <dbReference type="EMBL" id="KAK4009245.1"/>
    </source>
</evidence>
<evidence type="ECO:0000256" key="1">
    <source>
        <dbReference type="SAM" id="MobiDB-lite"/>
    </source>
</evidence>
<feature type="region of interest" description="Disordered" evidence="1">
    <location>
        <begin position="21"/>
        <end position="68"/>
    </location>
</feature>
<name>A0ABQ9Z8M3_9CRUS</name>
<protein>
    <submittedName>
        <fullName evidence="2">Uncharacterized protein</fullName>
    </submittedName>
</protein>
<feature type="compositionally biased region" description="Polar residues" evidence="1">
    <location>
        <begin position="55"/>
        <end position="68"/>
    </location>
</feature>
<dbReference type="Proteomes" id="UP001234178">
    <property type="component" value="Unassembled WGS sequence"/>
</dbReference>
<proteinExistence type="predicted"/>
<keyword evidence="3" id="KW-1185">Reference proteome</keyword>
<sequence length="68" mass="7118">MTLDGSIPAFIDLLNSVPSTCSTSTASNDSSLTAKQSATSSQNLVSETELEPQAISETPENISNETVR</sequence>
<gene>
    <name evidence="2" type="ORF">OUZ56_018361</name>
</gene>
<dbReference type="EMBL" id="JAOYFB010000003">
    <property type="protein sequence ID" value="KAK4009245.1"/>
    <property type="molecule type" value="Genomic_DNA"/>
</dbReference>
<organism evidence="2 3">
    <name type="scientific">Daphnia magna</name>
    <dbReference type="NCBI Taxonomy" id="35525"/>
    <lineage>
        <taxon>Eukaryota</taxon>
        <taxon>Metazoa</taxon>
        <taxon>Ecdysozoa</taxon>
        <taxon>Arthropoda</taxon>
        <taxon>Crustacea</taxon>
        <taxon>Branchiopoda</taxon>
        <taxon>Diplostraca</taxon>
        <taxon>Cladocera</taxon>
        <taxon>Anomopoda</taxon>
        <taxon>Daphniidae</taxon>
        <taxon>Daphnia</taxon>
    </lineage>
</organism>
<feature type="compositionally biased region" description="Polar residues" evidence="1">
    <location>
        <begin position="21"/>
        <end position="46"/>
    </location>
</feature>
<evidence type="ECO:0000313" key="3">
    <source>
        <dbReference type="Proteomes" id="UP001234178"/>
    </source>
</evidence>